<feature type="domain" description="HTH lacI-type" evidence="4">
    <location>
        <begin position="6"/>
        <end position="68"/>
    </location>
</feature>
<dbReference type="Pfam" id="PF00356">
    <property type="entry name" value="LacI"/>
    <property type="match status" value="1"/>
</dbReference>
<sequence>MTGQRVTIYDVARQAGVAPSTVSRAFSRPGRVSAATHTKVMAAARALGYRTEVPDLQERDVHHHRLAIEIPDITNPFFAEVVSGMREAAQAKDYLLLLVDSSEDEARERRGLEQALEIVDGFILAGTRMSDAALAQMTKRLPVLVLNRRVAGLDSLTPDYEHGIAQVMAHLDENGVRDVVYVAGPVNSWSDSERWRAARVGARQRGMSIRRVGPFTPTASGGEEAFETLRRELPHAVICYNDLIALGLLVSALRAGVQVPQELSVIGHDDIPLARLVGAGLTTVVSPKRAQGRSAVERLIRRIENPSQVRTPVEGALPVRLVPRGSSGPREA</sequence>
<keyword evidence="1" id="KW-0805">Transcription regulation</keyword>
<dbReference type="SUPFAM" id="SSF53822">
    <property type="entry name" value="Periplasmic binding protein-like I"/>
    <property type="match status" value="1"/>
</dbReference>
<evidence type="ECO:0000256" key="2">
    <source>
        <dbReference type="ARBA" id="ARBA00023125"/>
    </source>
</evidence>
<dbReference type="SUPFAM" id="SSF47413">
    <property type="entry name" value="lambda repressor-like DNA-binding domains"/>
    <property type="match status" value="1"/>
</dbReference>
<dbReference type="Pfam" id="PF13377">
    <property type="entry name" value="Peripla_BP_3"/>
    <property type="match status" value="1"/>
</dbReference>
<evidence type="ECO:0000259" key="4">
    <source>
        <dbReference type="PROSITE" id="PS50932"/>
    </source>
</evidence>
<dbReference type="CDD" id="cd06267">
    <property type="entry name" value="PBP1_LacI_sugar_binding-like"/>
    <property type="match status" value="1"/>
</dbReference>
<evidence type="ECO:0000313" key="6">
    <source>
        <dbReference type="Proteomes" id="UP001589793"/>
    </source>
</evidence>
<evidence type="ECO:0000256" key="1">
    <source>
        <dbReference type="ARBA" id="ARBA00023015"/>
    </source>
</evidence>
<proteinExistence type="predicted"/>
<dbReference type="Proteomes" id="UP001589793">
    <property type="component" value="Unassembled WGS sequence"/>
</dbReference>
<dbReference type="InterPro" id="IPR046335">
    <property type="entry name" value="LacI/GalR-like_sensor"/>
</dbReference>
<dbReference type="PANTHER" id="PTHR30146:SF138">
    <property type="entry name" value="TRANSCRIPTIONAL REGULATORY PROTEIN"/>
    <property type="match status" value="1"/>
</dbReference>
<dbReference type="GO" id="GO:0003677">
    <property type="term" value="F:DNA binding"/>
    <property type="evidence" value="ECO:0007669"/>
    <property type="project" value="UniProtKB-KW"/>
</dbReference>
<dbReference type="InterPro" id="IPR000843">
    <property type="entry name" value="HTH_LacI"/>
</dbReference>
<name>A0ABV6R9H2_9MICO</name>
<dbReference type="RefSeq" id="WP_376979339.1">
    <property type="nucleotide sequence ID" value="NZ_JBHLSV010000006.1"/>
</dbReference>
<organism evidence="5 6">
    <name type="scientific">Brachybacterium hainanense</name>
    <dbReference type="NCBI Taxonomy" id="1541174"/>
    <lineage>
        <taxon>Bacteria</taxon>
        <taxon>Bacillati</taxon>
        <taxon>Actinomycetota</taxon>
        <taxon>Actinomycetes</taxon>
        <taxon>Micrococcales</taxon>
        <taxon>Dermabacteraceae</taxon>
        <taxon>Brachybacterium</taxon>
    </lineage>
</organism>
<dbReference type="Gene3D" id="1.10.260.40">
    <property type="entry name" value="lambda repressor-like DNA-binding domains"/>
    <property type="match status" value="1"/>
</dbReference>
<dbReference type="PANTHER" id="PTHR30146">
    <property type="entry name" value="LACI-RELATED TRANSCRIPTIONAL REPRESSOR"/>
    <property type="match status" value="1"/>
</dbReference>
<dbReference type="SMART" id="SM00354">
    <property type="entry name" value="HTH_LACI"/>
    <property type="match status" value="1"/>
</dbReference>
<reference evidence="5 6" key="1">
    <citation type="submission" date="2024-09" db="EMBL/GenBank/DDBJ databases">
        <authorList>
            <person name="Sun Q."/>
            <person name="Mori K."/>
        </authorList>
    </citation>
    <scope>NUCLEOTIDE SEQUENCE [LARGE SCALE GENOMIC DNA]</scope>
    <source>
        <strain evidence="5 6">CICC 10874</strain>
    </source>
</reference>
<protein>
    <submittedName>
        <fullName evidence="5">LacI family DNA-binding transcriptional regulator</fullName>
    </submittedName>
</protein>
<keyword evidence="2 5" id="KW-0238">DNA-binding</keyword>
<dbReference type="CDD" id="cd01392">
    <property type="entry name" value="HTH_LacI"/>
    <property type="match status" value="1"/>
</dbReference>
<comment type="caution">
    <text evidence="5">The sequence shown here is derived from an EMBL/GenBank/DDBJ whole genome shotgun (WGS) entry which is preliminary data.</text>
</comment>
<dbReference type="InterPro" id="IPR028082">
    <property type="entry name" value="Peripla_BP_I"/>
</dbReference>
<dbReference type="EMBL" id="JBHLSV010000006">
    <property type="protein sequence ID" value="MFC0673622.1"/>
    <property type="molecule type" value="Genomic_DNA"/>
</dbReference>
<evidence type="ECO:0000256" key="3">
    <source>
        <dbReference type="ARBA" id="ARBA00023163"/>
    </source>
</evidence>
<dbReference type="Gene3D" id="3.40.50.2300">
    <property type="match status" value="2"/>
</dbReference>
<accession>A0ABV6R9H2</accession>
<keyword evidence="6" id="KW-1185">Reference proteome</keyword>
<evidence type="ECO:0000313" key="5">
    <source>
        <dbReference type="EMBL" id="MFC0673622.1"/>
    </source>
</evidence>
<gene>
    <name evidence="5" type="ORF">ACFFF6_06615</name>
</gene>
<dbReference type="PROSITE" id="PS50932">
    <property type="entry name" value="HTH_LACI_2"/>
    <property type="match status" value="1"/>
</dbReference>
<dbReference type="InterPro" id="IPR010982">
    <property type="entry name" value="Lambda_DNA-bd_dom_sf"/>
</dbReference>
<keyword evidence="3" id="KW-0804">Transcription</keyword>